<feature type="region of interest" description="Disordered" evidence="1">
    <location>
        <begin position="1"/>
        <end position="35"/>
    </location>
</feature>
<dbReference type="AlphaFoldDB" id="A0ABD0XE37"/>
<comment type="caution">
    <text evidence="2">The sequence shown here is derived from an EMBL/GenBank/DDBJ whole genome shotgun (WGS) entry which is preliminary data.</text>
</comment>
<evidence type="ECO:0000256" key="1">
    <source>
        <dbReference type="SAM" id="MobiDB-lite"/>
    </source>
</evidence>
<name>A0ABD0XE37_UMBPY</name>
<evidence type="ECO:0000313" key="3">
    <source>
        <dbReference type="Proteomes" id="UP001557470"/>
    </source>
</evidence>
<evidence type="ECO:0000313" key="2">
    <source>
        <dbReference type="EMBL" id="KAL1005942.1"/>
    </source>
</evidence>
<sequence length="94" mass="10047">MRPLLQTSTNGPGSSHGSSSSSRGPQTSCSRATLNSSEWGIPRRSQAKLEIKSRHLILGLYRCLLPAGRAWNTSLGRHPGGILIRCPTTSTGSF</sequence>
<gene>
    <name evidence="2" type="ORF">UPYG_G00065960</name>
</gene>
<keyword evidence="3" id="KW-1185">Reference proteome</keyword>
<dbReference type="EMBL" id="JAGEUA010000002">
    <property type="protein sequence ID" value="KAL1005942.1"/>
    <property type="molecule type" value="Genomic_DNA"/>
</dbReference>
<reference evidence="2 3" key="1">
    <citation type="submission" date="2024-06" db="EMBL/GenBank/DDBJ databases">
        <authorList>
            <person name="Pan Q."/>
            <person name="Wen M."/>
            <person name="Jouanno E."/>
            <person name="Zahm M."/>
            <person name="Klopp C."/>
            <person name="Cabau C."/>
            <person name="Louis A."/>
            <person name="Berthelot C."/>
            <person name="Parey E."/>
            <person name="Roest Crollius H."/>
            <person name="Montfort J."/>
            <person name="Robinson-Rechavi M."/>
            <person name="Bouchez O."/>
            <person name="Lampietro C."/>
            <person name="Lopez Roques C."/>
            <person name="Donnadieu C."/>
            <person name="Postlethwait J."/>
            <person name="Bobe J."/>
            <person name="Verreycken H."/>
            <person name="Guiguen Y."/>
        </authorList>
    </citation>
    <scope>NUCLEOTIDE SEQUENCE [LARGE SCALE GENOMIC DNA]</scope>
    <source>
        <strain evidence="2">Up_M1</strain>
        <tissue evidence="2">Testis</tissue>
    </source>
</reference>
<accession>A0ABD0XE37</accession>
<proteinExistence type="predicted"/>
<organism evidence="2 3">
    <name type="scientific">Umbra pygmaea</name>
    <name type="common">Eastern mudminnow</name>
    <dbReference type="NCBI Taxonomy" id="75934"/>
    <lineage>
        <taxon>Eukaryota</taxon>
        <taxon>Metazoa</taxon>
        <taxon>Chordata</taxon>
        <taxon>Craniata</taxon>
        <taxon>Vertebrata</taxon>
        <taxon>Euteleostomi</taxon>
        <taxon>Actinopterygii</taxon>
        <taxon>Neopterygii</taxon>
        <taxon>Teleostei</taxon>
        <taxon>Protacanthopterygii</taxon>
        <taxon>Esociformes</taxon>
        <taxon>Umbridae</taxon>
        <taxon>Umbra</taxon>
    </lineage>
</organism>
<protein>
    <submittedName>
        <fullName evidence="2">Uncharacterized protein</fullName>
    </submittedName>
</protein>
<feature type="compositionally biased region" description="Low complexity" evidence="1">
    <location>
        <begin position="7"/>
        <end position="30"/>
    </location>
</feature>
<dbReference type="Proteomes" id="UP001557470">
    <property type="component" value="Unassembled WGS sequence"/>
</dbReference>